<feature type="chain" id="PRO_5046622237" description="DUF3617 family protein" evidence="1">
    <location>
        <begin position="21"/>
        <end position="157"/>
    </location>
</feature>
<organism evidence="2 3">
    <name type="scientific">Sphingomonas quercus</name>
    <dbReference type="NCBI Taxonomy" id="2842451"/>
    <lineage>
        <taxon>Bacteria</taxon>
        <taxon>Pseudomonadati</taxon>
        <taxon>Pseudomonadota</taxon>
        <taxon>Alphaproteobacteria</taxon>
        <taxon>Sphingomonadales</taxon>
        <taxon>Sphingomonadaceae</taxon>
        <taxon>Sphingomonas</taxon>
    </lineage>
</organism>
<evidence type="ECO:0008006" key="4">
    <source>
        <dbReference type="Google" id="ProtNLM"/>
    </source>
</evidence>
<dbReference type="RefSeq" id="WP_216327134.1">
    <property type="nucleotide sequence ID" value="NZ_JAHKRT010000009.1"/>
</dbReference>
<name>A0ABS6BPY2_9SPHN</name>
<proteinExistence type="predicted"/>
<feature type="signal peptide" evidence="1">
    <location>
        <begin position="1"/>
        <end position="20"/>
    </location>
</feature>
<evidence type="ECO:0000256" key="1">
    <source>
        <dbReference type="SAM" id="SignalP"/>
    </source>
</evidence>
<keyword evidence="3" id="KW-1185">Reference proteome</keyword>
<sequence length="157" mass="17151">MIALVPLLASFLAAATPAPAPEPDADAWAWAGVAMAQASITIRQRVIVRVPVPAPAKAAEAPITRWRERRGPRCIPLDDIAGAQITARDSVDLILRGGMRLRAELEDECPALDFYGGFYLRPGPNRQICADRDEVHTRSGGQCVIERFKLMVPVRAR</sequence>
<protein>
    <recommendedName>
        <fullName evidence="4">DUF3617 family protein</fullName>
    </recommendedName>
</protein>
<dbReference type="Proteomes" id="UP000776276">
    <property type="component" value="Unassembled WGS sequence"/>
</dbReference>
<accession>A0ABS6BPY2</accession>
<comment type="caution">
    <text evidence="2">The sequence shown here is derived from an EMBL/GenBank/DDBJ whole genome shotgun (WGS) entry which is preliminary data.</text>
</comment>
<evidence type="ECO:0000313" key="2">
    <source>
        <dbReference type="EMBL" id="MBU3079270.1"/>
    </source>
</evidence>
<reference evidence="2 3" key="1">
    <citation type="submission" date="2021-06" db="EMBL/GenBank/DDBJ databases">
        <title>Sphingomonas sp. XMGL2, whole genome shotgun sequencing project.</title>
        <authorList>
            <person name="Zhao G."/>
            <person name="Shen L."/>
        </authorList>
    </citation>
    <scope>NUCLEOTIDE SEQUENCE [LARGE SCALE GENOMIC DNA]</scope>
    <source>
        <strain evidence="2 3">XMGL2</strain>
    </source>
</reference>
<dbReference type="EMBL" id="JAHKRT010000009">
    <property type="protein sequence ID" value="MBU3079270.1"/>
    <property type="molecule type" value="Genomic_DNA"/>
</dbReference>
<evidence type="ECO:0000313" key="3">
    <source>
        <dbReference type="Proteomes" id="UP000776276"/>
    </source>
</evidence>
<gene>
    <name evidence="2" type="ORF">KOF26_15535</name>
</gene>
<keyword evidence="1" id="KW-0732">Signal</keyword>